<evidence type="ECO:0000313" key="2">
    <source>
        <dbReference type="EMBL" id="MBB5038033.1"/>
    </source>
</evidence>
<dbReference type="InterPro" id="IPR050237">
    <property type="entry name" value="ATP-dep_AMP-bd_enzyme"/>
</dbReference>
<sequence length="382" mass="42268">MNIQWDSADNHLAINPAQPESAEGVDDFLKRQGLQGLCLFQTSGSEGTPKWVGLTKRAALISAAAVNAHFEVTKGDHWLIALPLHHVGGFSILARAHLSGSRVTQTSARWNPQEFANLCEKENITLVSLVPTQVHDLVQTHVTCPDSIRAAIVGGGGMSQTLADSAMELGWRVFQSYGMTEAFSQIATQPYNSFGPVFDVKSLEVLPHWNLTTDPSDTLTLRGPALASGYASRSVVGEWRWEAIPKEGLKTRDRVRLWVHGTRQFLEFKGRESGYVKILGELVHLAPLQEQVENVARQLGWASLPVLLPMADARAETKLILVVESSMPDPQELMEAFHQQSPPWLRITQSYFCPTIPRSDLGKVRGEVLRQIVENALSRKQI</sequence>
<dbReference type="EMBL" id="JACHIF010000004">
    <property type="protein sequence ID" value="MBB5038033.1"/>
    <property type="molecule type" value="Genomic_DNA"/>
</dbReference>
<evidence type="ECO:0000259" key="1">
    <source>
        <dbReference type="Pfam" id="PF00501"/>
    </source>
</evidence>
<dbReference type="SUPFAM" id="SSF56801">
    <property type="entry name" value="Acetyl-CoA synthetase-like"/>
    <property type="match status" value="1"/>
</dbReference>
<reference evidence="2 3" key="1">
    <citation type="submission" date="2020-08" db="EMBL/GenBank/DDBJ databases">
        <title>Genomic Encyclopedia of Type Strains, Phase IV (KMG-IV): sequencing the most valuable type-strain genomes for metagenomic binning, comparative biology and taxonomic classification.</title>
        <authorList>
            <person name="Goeker M."/>
        </authorList>
    </citation>
    <scope>NUCLEOTIDE SEQUENCE [LARGE SCALE GENOMIC DNA]</scope>
    <source>
        <strain evidence="2 3">DSM 12251</strain>
    </source>
</reference>
<dbReference type="Proteomes" id="UP000534294">
    <property type="component" value="Unassembled WGS sequence"/>
</dbReference>
<keyword evidence="2" id="KW-0436">Ligase</keyword>
<proteinExistence type="predicted"/>
<dbReference type="InterPro" id="IPR042099">
    <property type="entry name" value="ANL_N_sf"/>
</dbReference>
<evidence type="ECO:0000313" key="3">
    <source>
        <dbReference type="Proteomes" id="UP000534294"/>
    </source>
</evidence>
<dbReference type="AlphaFoldDB" id="A0A7W7YKR8"/>
<dbReference type="PANTHER" id="PTHR43767">
    <property type="entry name" value="LONG-CHAIN-FATTY-ACID--COA LIGASE"/>
    <property type="match status" value="1"/>
</dbReference>
<protein>
    <submittedName>
        <fullName evidence="2">O-succinylbenzoic acid--CoA ligase</fullName>
        <ecNumber evidence="2">6.2.1.26</ecNumber>
    </submittedName>
</protein>
<keyword evidence="3" id="KW-1185">Reference proteome</keyword>
<comment type="caution">
    <text evidence="2">The sequence shown here is derived from an EMBL/GenBank/DDBJ whole genome shotgun (WGS) entry which is preliminary data.</text>
</comment>
<dbReference type="Gene3D" id="3.40.50.12780">
    <property type="entry name" value="N-terminal domain of ligase-like"/>
    <property type="match status" value="1"/>
</dbReference>
<dbReference type="Pfam" id="PF00501">
    <property type="entry name" value="AMP-binding"/>
    <property type="match status" value="1"/>
</dbReference>
<accession>A0A7W7YKR8</accession>
<dbReference type="GO" id="GO:0008756">
    <property type="term" value="F:o-succinylbenzoate-CoA ligase activity"/>
    <property type="evidence" value="ECO:0007669"/>
    <property type="project" value="UniProtKB-EC"/>
</dbReference>
<dbReference type="InterPro" id="IPR000873">
    <property type="entry name" value="AMP-dep_synth/lig_dom"/>
</dbReference>
<dbReference type="PANTHER" id="PTHR43767:SF1">
    <property type="entry name" value="NONRIBOSOMAL PEPTIDE SYNTHASE PES1 (EUROFUNG)-RELATED"/>
    <property type="match status" value="1"/>
</dbReference>
<dbReference type="RefSeq" id="WP_184208476.1">
    <property type="nucleotide sequence ID" value="NZ_JACHIF010000004.1"/>
</dbReference>
<gene>
    <name evidence="2" type="ORF">HNQ64_002291</name>
</gene>
<feature type="domain" description="AMP-dependent synthetase/ligase" evidence="1">
    <location>
        <begin position="38"/>
        <end position="230"/>
    </location>
</feature>
<organism evidence="2 3">
    <name type="scientific">Prosthecobacter dejongeii</name>
    <dbReference type="NCBI Taxonomy" id="48465"/>
    <lineage>
        <taxon>Bacteria</taxon>
        <taxon>Pseudomonadati</taxon>
        <taxon>Verrucomicrobiota</taxon>
        <taxon>Verrucomicrobiia</taxon>
        <taxon>Verrucomicrobiales</taxon>
        <taxon>Verrucomicrobiaceae</taxon>
        <taxon>Prosthecobacter</taxon>
    </lineage>
</organism>
<name>A0A7W7YKR8_9BACT</name>
<dbReference type="EC" id="6.2.1.26" evidence="2"/>